<evidence type="ECO:0000259" key="2">
    <source>
        <dbReference type="Pfam" id="PF13392"/>
    </source>
</evidence>
<accession>A0ABS6MIP3</accession>
<gene>
    <name evidence="3" type="ORF">KQY15_03705</name>
</gene>
<comment type="caution">
    <text evidence="3">The sequence shown here is derived from an EMBL/GenBank/DDBJ whole genome shotgun (WGS) entry which is preliminary data.</text>
</comment>
<sequence length="265" mass="30121">MSRFIYTKEMLKFIAAQFKKHEVREVTAAFNKKFGTNKTPGQIKSTITNHGIVCGRAPGEANKGKLRTFTNEQVAFIRSEYQNLTVPELTKQFNSKFSADKSKQQIKNFIFQQGIRCNRSGHFEKGQQPWNTGKKGWTAGGRSAETRFKPGHQRSDTQQVGAIRADRKDGYLMVKVEMPNKWRLMHVVEWEKHYGPIPPNHRLWFKDNDRTNWHIDNLMLITRAQGAVINKQGLGKVASEHKAAVVVIADIKMKISKLVKAGAAA</sequence>
<feature type="domain" description="HNH nuclease" evidence="2">
    <location>
        <begin position="184"/>
        <end position="225"/>
    </location>
</feature>
<dbReference type="Proteomes" id="UP000704611">
    <property type="component" value="Unassembled WGS sequence"/>
</dbReference>
<evidence type="ECO:0000313" key="4">
    <source>
        <dbReference type="Proteomes" id="UP000704611"/>
    </source>
</evidence>
<evidence type="ECO:0000313" key="3">
    <source>
        <dbReference type="EMBL" id="MBV2128201.1"/>
    </source>
</evidence>
<dbReference type="Pfam" id="PF13392">
    <property type="entry name" value="HNH_3"/>
    <property type="match status" value="1"/>
</dbReference>
<name>A0ABS6MIP3_9GAMM</name>
<keyword evidence="3" id="KW-0540">Nuclease</keyword>
<feature type="region of interest" description="Disordered" evidence="1">
    <location>
        <begin position="121"/>
        <end position="140"/>
    </location>
</feature>
<reference evidence="3 4" key="1">
    <citation type="submission" date="2021-06" db="EMBL/GenBank/DDBJ databases">
        <title>Rheinheimera indica sp. nov., isolated from deep-sea sediment.</title>
        <authorList>
            <person name="Wang Z."/>
            <person name="Zhang X.-Y."/>
        </authorList>
    </citation>
    <scope>NUCLEOTIDE SEQUENCE [LARGE SCALE GENOMIC DNA]</scope>
    <source>
        <strain evidence="3 4">SM2107</strain>
    </source>
</reference>
<dbReference type="InterPro" id="IPR003615">
    <property type="entry name" value="HNH_nuc"/>
</dbReference>
<organism evidence="3 4">
    <name type="scientific">Arsukibacterium indicum</name>
    <dbReference type="NCBI Taxonomy" id="2848612"/>
    <lineage>
        <taxon>Bacteria</taxon>
        <taxon>Pseudomonadati</taxon>
        <taxon>Pseudomonadota</taxon>
        <taxon>Gammaproteobacteria</taxon>
        <taxon>Chromatiales</taxon>
        <taxon>Chromatiaceae</taxon>
        <taxon>Arsukibacterium</taxon>
    </lineage>
</organism>
<dbReference type="EMBL" id="JAHRID010000001">
    <property type="protein sequence ID" value="MBV2128201.1"/>
    <property type="molecule type" value="Genomic_DNA"/>
</dbReference>
<dbReference type="GO" id="GO:0004519">
    <property type="term" value="F:endonuclease activity"/>
    <property type="evidence" value="ECO:0007669"/>
    <property type="project" value="UniProtKB-KW"/>
</dbReference>
<keyword evidence="4" id="KW-1185">Reference proteome</keyword>
<evidence type="ECO:0000256" key="1">
    <source>
        <dbReference type="SAM" id="MobiDB-lite"/>
    </source>
</evidence>
<keyword evidence="3" id="KW-0255">Endonuclease</keyword>
<protein>
    <submittedName>
        <fullName evidence="3">HNH endonuclease</fullName>
    </submittedName>
</protein>
<keyword evidence="3" id="KW-0378">Hydrolase</keyword>
<dbReference type="RefSeq" id="WP_217667302.1">
    <property type="nucleotide sequence ID" value="NZ_JAHRID010000001.1"/>
</dbReference>
<proteinExistence type="predicted"/>